<gene>
    <name evidence="1" type="ORF">KPH14_013066</name>
</gene>
<protein>
    <submittedName>
        <fullName evidence="1">Uncharacterized protein</fullName>
    </submittedName>
</protein>
<proteinExistence type="predicted"/>
<evidence type="ECO:0000313" key="2">
    <source>
        <dbReference type="Proteomes" id="UP001258017"/>
    </source>
</evidence>
<name>A0AAD9VHK5_9HYME</name>
<reference evidence="1" key="2">
    <citation type="journal article" date="2023" name="Commun. Biol.">
        <title>Intrasexual cuticular hydrocarbon dimorphism in a wasp sheds light on hydrocarbon biosynthesis genes in Hymenoptera.</title>
        <authorList>
            <person name="Moris V.C."/>
            <person name="Podsiadlowski L."/>
            <person name="Martin S."/>
            <person name="Oeyen J.P."/>
            <person name="Donath A."/>
            <person name="Petersen M."/>
            <person name="Wilbrandt J."/>
            <person name="Misof B."/>
            <person name="Liedtke D."/>
            <person name="Thamm M."/>
            <person name="Scheiner R."/>
            <person name="Schmitt T."/>
            <person name="Niehuis O."/>
        </authorList>
    </citation>
    <scope>NUCLEOTIDE SEQUENCE</scope>
    <source>
        <strain evidence="1">GBR_01_08_01A</strain>
    </source>
</reference>
<comment type="caution">
    <text evidence="1">The sequence shown here is derived from an EMBL/GenBank/DDBJ whole genome shotgun (WGS) entry which is preliminary data.</text>
</comment>
<sequence length="96" mass="10362">TRKIDTGVGGQVELRDTFDDQFRALVSTGDFIRDENKVEKIIGIVESGELTLQGVLVEQAVTLDDAARVVEIPGMIATQPRDIVENIVSGDGDASF</sequence>
<evidence type="ECO:0000313" key="1">
    <source>
        <dbReference type="EMBL" id="KAK2574729.1"/>
    </source>
</evidence>
<organism evidence="1 2">
    <name type="scientific">Odynerus spinipes</name>
    <dbReference type="NCBI Taxonomy" id="1348599"/>
    <lineage>
        <taxon>Eukaryota</taxon>
        <taxon>Metazoa</taxon>
        <taxon>Ecdysozoa</taxon>
        <taxon>Arthropoda</taxon>
        <taxon>Hexapoda</taxon>
        <taxon>Insecta</taxon>
        <taxon>Pterygota</taxon>
        <taxon>Neoptera</taxon>
        <taxon>Endopterygota</taxon>
        <taxon>Hymenoptera</taxon>
        <taxon>Apocrita</taxon>
        <taxon>Aculeata</taxon>
        <taxon>Vespoidea</taxon>
        <taxon>Vespidae</taxon>
        <taxon>Eumeninae</taxon>
        <taxon>Odynerus</taxon>
    </lineage>
</organism>
<dbReference type="EMBL" id="JAIFRP010005126">
    <property type="protein sequence ID" value="KAK2574729.1"/>
    <property type="molecule type" value="Genomic_DNA"/>
</dbReference>
<accession>A0AAD9VHK5</accession>
<feature type="non-terminal residue" evidence="1">
    <location>
        <position position="1"/>
    </location>
</feature>
<dbReference type="AlphaFoldDB" id="A0AAD9VHK5"/>
<keyword evidence="2" id="KW-1185">Reference proteome</keyword>
<dbReference type="Proteomes" id="UP001258017">
    <property type="component" value="Unassembled WGS sequence"/>
</dbReference>
<reference evidence="1" key="1">
    <citation type="submission" date="2021-08" db="EMBL/GenBank/DDBJ databases">
        <authorList>
            <person name="Misof B."/>
            <person name="Oliver O."/>
            <person name="Podsiadlowski L."/>
            <person name="Donath A."/>
            <person name="Peters R."/>
            <person name="Mayer C."/>
            <person name="Rust J."/>
            <person name="Gunkel S."/>
            <person name="Lesny P."/>
            <person name="Martin S."/>
            <person name="Oeyen J.P."/>
            <person name="Petersen M."/>
            <person name="Panagiotis P."/>
            <person name="Wilbrandt J."/>
            <person name="Tanja T."/>
        </authorList>
    </citation>
    <scope>NUCLEOTIDE SEQUENCE</scope>
    <source>
        <strain evidence="1">GBR_01_08_01A</strain>
        <tissue evidence="1">Thorax + abdomen</tissue>
    </source>
</reference>